<dbReference type="EMBL" id="BX294149">
    <property type="protein sequence ID" value="CAD76188.1"/>
    <property type="molecule type" value="Genomic_DNA"/>
</dbReference>
<dbReference type="KEGG" id="rba:RB9307"/>
<keyword evidence="2" id="KW-1185">Reference proteome</keyword>
<accession>Q7ULT1</accession>
<protein>
    <submittedName>
        <fullName evidence="1">Uncharacterized protein</fullName>
    </submittedName>
</protein>
<reference evidence="1 2" key="1">
    <citation type="journal article" date="2003" name="Proc. Natl. Acad. Sci. U.S.A.">
        <title>Complete genome sequence of the marine planctomycete Pirellula sp. strain 1.</title>
        <authorList>
            <person name="Gloeckner F.O."/>
            <person name="Kube M."/>
            <person name="Bauer M."/>
            <person name="Teeling H."/>
            <person name="Lombardot T."/>
            <person name="Ludwig W."/>
            <person name="Gade D."/>
            <person name="Beck A."/>
            <person name="Borzym K."/>
            <person name="Heitmann K."/>
            <person name="Rabus R."/>
            <person name="Schlesner H."/>
            <person name="Amann R."/>
            <person name="Reinhardt R."/>
        </authorList>
    </citation>
    <scope>NUCLEOTIDE SEQUENCE [LARGE SCALE GENOMIC DNA]</scope>
    <source>
        <strain evidence="2">DSM 10527 / NCIMB 13988 / SH1</strain>
    </source>
</reference>
<dbReference type="InParanoid" id="Q7ULT1"/>
<evidence type="ECO:0000313" key="2">
    <source>
        <dbReference type="Proteomes" id="UP000001025"/>
    </source>
</evidence>
<gene>
    <name evidence="1" type="ordered locus">RB9307</name>
</gene>
<evidence type="ECO:0000313" key="1">
    <source>
        <dbReference type="EMBL" id="CAD76188.1"/>
    </source>
</evidence>
<dbReference type="Proteomes" id="UP000001025">
    <property type="component" value="Chromosome"/>
</dbReference>
<name>Q7ULT1_RHOBA</name>
<proteinExistence type="predicted"/>
<dbReference type="HOGENOM" id="CLU_2719647_0_0_0"/>
<dbReference type="AlphaFoldDB" id="Q7ULT1"/>
<sequence length="72" mass="7823">MGCAHADAGPPSATGSTAIVYPTEAFCRVQVLQRRWPRMMRSWLPPYGVRLSPLRGDSVAPTLNGVEDLPLT</sequence>
<dbReference type="STRING" id="243090.RB9307"/>
<dbReference type="EnsemblBacteria" id="CAD76188">
    <property type="protein sequence ID" value="CAD76188"/>
    <property type="gene ID" value="RB9307"/>
</dbReference>
<organism evidence="1 2">
    <name type="scientific">Rhodopirellula baltica (strain DSM 10527 / NCIMB 13988 / SH1)</name>
    <dbReference type="NCBI Taxonomy" id="243090"/>
    <lineage>
        <taxon>Bacteria</taxon>
        <taxon>Pseudomonadati</taxon>
        <taxon>Planctomycetota</taxon>
        <taxon>Planctomycetia</taxon>
        <taxon>Pirellulales</taxon>
        <taxon>Pirellulaceae</taxon>
        <taxon>Rhodopirellula</taxon>
    </lineage>
</organism>